<sequence>MTEVTYSYSRNAREFGRMPEFQANECEILTDIAPNNAVKEKFTTTNPREHKVQNVPELSEAATNTERVKLKNHAQTHLEGGWPNSVDPTEFEEKMKYCKKVEREDGYLSTCTRLVEQCMEKCVKQNNAIDIYGRFFTEDPPHTDDAVGPAAAKTIAVFKDPSEEKRTAASISWQNDGRKLAVAYCRLKFQSNGPNMSTNSHIWDIMNPTEPSETLVSPSPLSCVEYYTKDPHYIAGGSWNGVVQFWDTRQPNRPAARSLIEESHKDPVWSVKWLQSKSGEILSVSTDGNAFVWDCRLPDRPVEIHKIEDDNLILQPKNNEGGAKGVLGGLCLDYDPQVGGPARYMIGTEQGTILSCNRKGKTQHEKIGPNTFNGHHGPVYSVQRNPSFSKYFLSVGDWTARLWFEDFKFTPMFSTFYHKAYLTCGVWHPVRPGVFFTTRMDGVMDVWDLTVRQTSPALSVKVSDFALHTAKPCHEGKYVATGGIDGNVSLLELSPSLCTLAPDEKVFIGNLFENESLRDKNLDRAVKEKRAAARQRERRSTQLNDMVKPPENEIEDLDDKATVYINEVQEHKTQSVLSRDELEVERKKLLEDIEDGMEFREV</sequence>
<evidence type="ECO:0000313" key="13">
    <source>
        <dbReference type="EMBL" id="CAD2216332.1"/>
    </source>
</evidence>
<keyword evidence="6" id="KW-0677">Repeat</keyword>
<reference evidence="13 14" key="1">
    <citation type="submission" date="2020-08" db="EMBL/GenBank/DDBJ databases">
        <authorList>
            <person name="Newling K."/>
            <person name="Davey J."/>
            <person name="Forrester S."/>
        </authorList>
    </citation>
    <scope>NUCLEOTIDE SEQUENCE [LARGE SCALE GENOMIC DNA]</scope>
    <source>
        <strain evidence="14">Crithidia deanei Carvalho (ATCC PRA-265)</strain>
    </source>
</reference>
<evidence type="ECO:0000256" key="8">
    <source>
        <dbReference type="ARBA" id="ARBA00023069"/>
    </source>
</evidence>
<evidence type="ECO:0000256" key="6">
    <source>
        <dbReference type="ARBA" id="ARBA00022737"/>
    </source>
</evidence>
<evidence type="ECO:0000256" key="9">
    <source>
        <dbReference type="ARBA" id="ARBA00023175"/>
    </source>
</evidence>
<keyword evidence="4 12" id="KW-0853">WD repeat</keyword>
<name>A0A7G2CDX0_9TRYP</name>
<dbReference type="GO" id="GO:0036157">
    <property type="term" value="C:outer dynein arm"/>
    <property type="evidence" value="ECO:0007669"/>
    <property type="project" value="TreeGrafter"/>
</dbReference>
<dbReference type="InterPro" id="IPR050687">
    <property type="entry name" value="Dynein_IC"/>
</dbReference>
<evidence type="ECO:0000256" key="12">
    <source>
        <dbReference type="PROSITE-ProRule" id="PRU00221"/>
    </source>
</evidence>
<dbReference type="OrthoDB" id="366230at2759"/>
<keyword evidence="8" id="KW-0969">Cilium</keyword>
<comment type="subcellular location">
    <subcellularLocation>
        <location evidence="1">Cytoplasm</location>
        <location evidence="1">Cytoskeleton</location>
        <location evidence="1">Cilium axoneme</location>
    </subcellularLocation>
</comment>
<dbReference type="Proteomes" id="UP000515908">
    <property type="component" value="Chromosome 06"/>
</dbReference>
<protein>
    <submittedName>
        <fullName evidence="13">Uncharacterized protein</fullName>
    </submittedName>
</protein>
<dbReference type="InterPro" id="IPR015943">
    <property type="entry name" value="WD40/YVTN_repeat-like_dom_sf"/>
</dbReference>
<accession>A0A7G2CDX0</accession>
<dbReference type="GO" id="GO:0036158">
    <property type="term" value="P:outer dynein arm assembly"/>
    <property type="evidence" value="ECO:0007669"/>
    <property type="project" value="TreeGrafter"/>
</dbReference>
<evidence type="ECO:0000256" key="2">
    <source>
        <dbReference type="ARBA" id="ARBA00011059"/>
    </source>
</evidence>
<evidence type="ECO:0000313" key="14">
    <source>
        <dbReference type="Proteomes" id="UP000515908"/>
    </source>
</evidence>
<evidence type="ECO:0000256" key="10">
    <source>
        <dbReference type="ARBA" id="ARBA00023212"/>
    </source>
</evidence>
<dbReference type="SUPFAM" id="SSF50978">
    <property type="entry name" value="WD40 repeat-like"/>
    <property type="match status" value="1"/>
</dbReference>
<evidence type="ECO:0000256" key="11">
    <source>
        <dbReference type="ARBA" id="ARBA00023273"/>
    </source>
</evidence>
<evidence type="ECO:0000256" key="1">
    <source>
        <dbReference type="ARBA" id="ARBA00004430"/>
    </source>
</evidence>
<dbReference type="FunFam" id="2.130.10.10:FF:000745">
    <property type="entry name" value="Dynein, putative"/>
    <property type="match status" value="1"/>
</dbReference>
<evidence type="ECO:0000256" key="5">
    <source>
        <dbReference type="ARBA" id="ARBA00022701"/>
    </source>
</evidence>
<evidence type="ECO:0000256" key="3">
    <source>
        <dbReference type="ARBA" id="ARBA00022490"/>
    </source>
</evidence>
<dbReference type="GO" id="GO:0045504">
    <property type="term" value="F:dynein heavy chain binding"/>
    <property type="evidence" value="ECO:0007669"/>
    <property type="project" value="TreeGrafter"/>
</dbReference>
<dbReference type="GO" id="GO:0003341">
    <property type="term" value="P:cilium movement"/>
    <property type="evidence" value="ECO:0007669"/>
    <property type="project" value="TreeGrafter"/>
</dbReference>
<dbReference type="PANTHER" id="PTHR12442:SF7">
    <property type="entry name" value="DYNEIN AXONEMAL INTERMEDIATE CHAIN 2"/>
    <property type="match status" value="1"/>
</dbReference>
<evidence type="ECO:0000256" key="4">
    <source>
        <dbReference type="ARBA" id="ARBA00022574"/>
    </source>
</evidence>
<proteinExistence type="inferred from homology"/>
<dbReference type="PANTHER" id="PTHR12442">
    <property type="entry name" value="DYNEIN INTERMEDIATE CHAIN"/>
    <property type="match status" value="1"/>
</dbReference>
<evidence type="ECO:0000256" key="7">
    <source>
        <dbReference type="ARBA" id="ARBA00023017"/>
    </source>
</evidence>
<organism evidence="13 14">
    <name type="scientific">Angomonas deanei</name>
    <dbReference type="NCBI Taxonomy" id="59799"/>
    <lineage>
        <taxon>Eukaryota</taxon>
        <taxon>Discoba</taxon>
        <taxon>Euglenozoa</taxon>
        <taxon>Kinetoplastea</taxon>
        <taxon>Metakinetoplastina</taxon>
        <taxon>Trypanosomatida</taxon>
        <taxon>Trypanosomatidae</taxon>
        <taxon>Strigomonadinae</taxon>
        <taxon>Angomonas</taxon>
    </lineage>
</organism>
<dbReference type="Gene3D" id="2.130.10.10">
    <property type="entry name" value="YVTN repeat-like/Quinoprotein amine dehydrogenase"/>
    <property type="match status" value="2"/>
</dbReference>
<dbReference type="GO" id="GO:0045503">
    <property type="term" value="F:dynein light chain binding"/>
    <property type="evidence" value="ECO:0007669"/>
    <property type="project" value="TreeGrafter"/>
</dbReference>
<keyword evidence="14" id="KW-1185">Reference proteome</keyword>
<dbReference type="InterPro" id="IPR036322">
    <property type="entry name" value="WD40_repeat_dom_sf"/>
</dbReference>
<dbReference type="VEuPathDB" id="TriTrypDB:ADEAN_000379400"/>
<dbReference type="InterPro" id="IPR001680">
    <property type="entry name" value="WD40_rpt"/>
</dbReference>
<keyword evidence="10" id="KW-0206">Cytoskeleton</keyword>
<keyword evidence="3" id="KW-0963">Cytoplasm</keyword>
<keyword evidence="11" id="KW-0966">Cell projection</keyword>
<keyword evidence="9" id="KW-0505">Motor protein</keyword>
<dbReference type="AlphaFoldDB" id="A0A7G2CDX0"/>
<dbReference type="SMART" id="SM00320">
    <property type="entry name" value="WD40"/>
    <property type="match status" value="5"/>
</dbReference>
<feature type="repeat" description="WD" evidence="12">
    <location>
        <begin position="261"/>
        <end position="294"/>
    </location>
</feature>
<dbReference type="PROSITE" id="PS50082">
    <property type="entry name" value="WD_REPEATS_2"/>
    <property type="match status" value="1"/>
</dbReference>
<dbReference type="EMBL" id="LR877150">
    <property type="protein sequence ID" value="CAD2216332.1"/>
    <property type="molecule type" value="Genomic_DNA"/>
</dbReference>
<keyword evidence="5" id="KW-0493">Microtubule</keyword>
<dbReference type="GO" id="GO:0005874">
    <property type="term" value="C:microtubule"/>
    <property type="evidence" value="ECO:0007669"/>
    <property type="project" value="UniProtKB-KW"/>
</dbReference>
<dbReference type="Pfam" id="PF00400">
    <property type="entry name" value="WD40"/>
    <property type="match status" value="2"/>
</dbReference>
<gene>
    <name evidence="13" type="ORF">ADEAN_000379400</name>
</gene>
<comment type="similarity">
    <text evidence="2">Belongs to the dynein intermediate chain family.</text>
</comment>
<keyword evidence="7" id="KW-0243">Dynein</keyword>